<dbReference type="InterPro" id="IPR050487">
    <property type="entry name" value="FtsQ_DivIB"/>
</dbReference>
<keyword evidence="3 6" id="KW-0812">Transmembrane</keyword>
<dbReference type="EMBL" id="AUZJ01000064">
    <property type="protein sequence ID" value="ERF59635.1"/>
    <property type="molecule type" value="Genomic_DNA"/>
</dbReference>
<keyword evidence="5" id="KW-0131">Cell cycle</keyword>
<dbReference type="PATRIC" id="fig|1125725.3.peg.2388"/>
<feature type="transmembrane region" description="Helical" evidence="6">
    <location>
        <begin position="20"/>
        <end position="41"/>
    </location>
</feature>
<evidence type="ECO:0000256" key="5">
    <source>
        <dbReference type="ARBA" id="ARBA00023306"/>
    </source>
</evidence>
<dbReference type="GO" id="GO:0005886">
    <property type="term" value="C:plasma membrane"/>
    <property type="evidence" value="ECO:0007669"/>
    <property type="project" value="TreeGrafter"/>
</dbReference>
<evidence type="ECO:0000256" key="1">
    <source>
        <dbReference type="ARBA" id="ARBA00022475"/>
    </source>
</evidence>
<organism evidence="8 10">
    <name type="scientific">Treponema socranskii subsp. socranskii VPI DR56BR1116 = ATCC 35536</name>
    <dbReference type="NCBI Taxonomy" id="1125725"/>
    <lineage>
        <taxon>Bacteria</taxon>
        <taxon>Pseudomonadati</taxon>
        <taxon>Spirochaetota</taxon>
        <taxon>Spirochaetia</taxon>
        <taxon>Spirochaetales</taxon>
        <taxon>Treponemataceae</taxon>
        <taxon>Treponema</taxon>
    </lineage>
</organism>
<evidence type="ECO:0000256" key="4">
    <source>
        <dbReference type="ARBA" id="ARBA00022989"/>
    </source>
</evidence>
<dbReference type="EMBL" id="AVQI01000008">
    <property type="protein sequence ID" value="ERK04922.1"/>
    <property type="molecule type" value="Genomic_DNA"/>
</dbReference>
<feature type="domain" description="POTRA" evidence="7">
    <location>
        <begin position="49"/>
        <end position="113"/>
    </location>
</feature>
<dbReference type="Proteomes" id="UP000016412">
    <property type="component" value="Unassembled WGS sequence"/>
</dbReference>
<keyword evidence="2" id="KW-0132">Cell division</keyword>
<protein>
    <submittedName>
        <fullName evidence="8">POTRA domain protein, FtsQ-type</fullName>
    </submittedName>
</protein>
<dbReference type="PANTHER" id="PTHR37820:SF1">
    <property type="entry name" value="CELL DIVISION PROTEIN FTSQ"/>
    <property type="match status" value="1"/>
</dbReference>
<dbReference type="Proteomes" id="UP000016646">
    <property type="component" value="Unassembled WGS sequence"/>
</dbReference>
<comment type="caution">
    <text evidence="8">The sequence shown here is derived from an EMBL/GenBank/DDBJ whole genome shotgun (WGS) entry which is preliminary data.</text>
</comment>
<evidence type="ECO:0000256" key="3">
    <source>
        <dbReference type="ARBA" id="ARBA00022692"/>
    </source>
</evidence>
<gene>
    <name evidence="9" type="ORF">HMPREF0860_1226</name>
    <name evidence="8" type="ORF">HMPREF1325_1088</name>
</gene>
<dbReference type="PANTHER" id="PTHR37820">
    <property type="entry name" value="CELL DIVISION PROTEIN DIVIB"/>
    <property type="match status" value="1"/>
</dbReference>
<keyword evidence="6" id="KW-0472">Membrane</keyword>
<evidence type="ECO:0000313" key="10">
    <source>
        <dbReference type="Proteomes" id="UP000016412"/>
    </source>
</evidence>
<dbReference type="AlphaFoldDB" id="U1GNS0"/>
<keyword evidence="11" id="KW-1185">Reference proteome</keyword>
<dbReference type="STRING" id="1125725.HMPREF1325_1088"/>
<dbReference type="eggNOG" id="COG1589">
    <property type="taxonomic scope" value="Bacteria"/>
</dbReference>
<dbReference type="GO" id="GO:0051301">
    <property type="term" value="P:cell division"/>
    <property type="evidence" value="ECO:0007669"/>
    <property type="project" value="UniProtKB-KW"/>
</dbReference>
<dbReference type="Gene3D" id="3.10.20.310">
    <property type="entry name" value="membrane protein fhac"/>
    <property type="match status" value="1"/>
</dbReference>
<accession>U1GNS0</accession>
<evidence type="ECO:0000256" key="6">
    <source>
        <dbReference type="SAM" id="Phobius"/>
    </source>
</evidence>
<evidence type="ECO:0000259" key="7">
    <source>
        <dbReference type="Pfam" id="PF08478"/>
    </source>
</evidence>
<dbReference type="Pfam" id="PF08478">
    <property type="entry name" value="POTRA_1"/>
    <property type="match status" value="1"/>
</dbReference>
<sequence>MASFAAEKTETKSDVKTKIVVTLFFVFCVIFLIEIAVYKFALPSMHAPKIVIGGERSLSDEQVLSLLQPMHGANWFSFNAEEAVSILSSVPAIDSVTVSKRFPDKIFVRIAERESVAMTFVSSAGRSIPVCIDKNGVLFDDAEVDRKSGAVPIISGLPIEHLSEGMRIPAKYRTLIEQISEIQNRDRRYFAALAEICVVPKEYGNYELALIPAHTRMRVLTDRALNEDALQYMMVVLDVVNSIEPDVSEIDLRYGSVSYRTR</sequence>
<keyword evidence="1" id="KW-1003">Cell membrane</keyword>
<name>U1GNS0_TRESO</name>
<evidence type="ECO:0000313" key="8">
    <source>
        <dbReference type="EMBL" id="ERF59635.1"/>
    </source>
</evidence>
<evidence type="ECO:0000256" key="2">
    <source>
        <dbReference type="ARBA" id="ARBA00022618"/>
    </source>
</evidence>
<evidence type="ECO:0000313" key="11">
    <source>
        <dbReference type="Proteomes" id="UP000016646"/>
    </source>
</evidence>
<reference evidence="10 11" key="1">
    <citation type="submission" date="2013-08" db="EMBL/GenBank/DDBJ databases">
        <authorList>
            <person name="Durkin A.S."/>
            <person name="Haft D.R."/>
            <person name="McCorrison J."/>
            <person name="Torralba M."/>
            <person name="Gillis M."/>
            <person name="Haft D.H."/>
            <person name="Methe B."/>
            <person name="Sutton G."/>
            <person name="Nelson K.E."/>
        </authorList>
    </citation>
    <scope>NUCLEOTIDE SEQUENCE [LARGE SCALE GENOMIC DNA]</scope>
    <source>
        <strain evidence="9 11">ATCC 35536</strain>
        <strain evidence="8 10">VPI DR56BR1116</strain>
    </source>
</reference>
<dbReference type="InterPro" id="IPR013685">
    <property type="entry name" value="POTRA_FtsQ_type"/>
</dbReference>
<keyword evidence="4 6" id="KW-1133">Transmembrane helix</keyword>
<proteinExistence type="predicted"/>
<evidence type="ECO:0000313" key="9">
    <source>
        <dbReference type="EMBL" id="ERK04922.1"/>
    </source>
</evidence>